<keyword evidence="2" id="KW-1185">Reference proteome</keyword>
<sequence>MGALALEFGLPQSSKHAAYALPMCSSPRPCVDYPEKSHSTHVETNLCEGIESKKRNAATCTLEMRYNWRRREPTGGLQEAACFFAFYDDLI</sequence>
<dbReference type="EMBL" id="NHYD01003345">
    <property type="protein sequence ID" value="PPQ80148.1"/>
    <property type="molecule type" value="Genomic_DNA"/>
</dbReference>
<accession>A0A409WNR1</accession>
<proteinExistence type="predicted"/>
<gene>
    <name evidence="1" type="ORF">CVT25_001447</name>
</gene>
<comment type="caution">
    <text evidence="1">The sequence shown here is derived from an EMBL/GenBank/DDBJ whole genome shotgun (WGS) entry which is preliminary data.</text>
</comment>
<evidence type="ECO:0000313" key="2">
    <source>
        <dbReference type="Proteomes" id="UP000283269"/>
    </source>
</evidence>
<protein>
    <submittedName>
        <fullName evidence="1">Uncharacterized protein</fullName>
    </submittedName>
</protein>
<organism evidence="1 2">
    <name type="scientific">Psilocybe cyanescens</name>
    <dbReference type="NCBI Taxonomy" id="93625"/>
    <lineage>
        <taxon>Eukaryota</taxon>
        <taxon>Fungi</taxon>
        <taxon>Dikarya</taxon>
        <taxon>Basidiomycota</taxon>
        <taxon>Agaricomycotina</taxon>
        <taxon>Agaricomycetes</taxon>
        <taxon>Agaricomycetidae</taxon>
        <taxon>Agaricales</taxon>
        <taxon>Agaricineae</taxon>
        <taxon>Strophariaceae</taxon>
        <taxon>Psilocybe</taxon>
    </lineage>
</organism>
<name>A0A409WNR1_PSICY</name>
<evidence type="ECO:0000313" key="1">
    <source>
        <dbReference type="EMBL" id="PPQ80148.1"/>
    </source>
</evidence>
<reference evidence="1 2" key="1">
    <citation type="journal article" date="2018" name="Evol. Lett.">
        <title>Horizontal gene cluster transfer increased hallucinogenic mushroom diversity.</title>
        <authorList>
            <person name="Reynolds H.T."/>
            <person name="Vijayakumar V."/>
            <person name="Gluck-Thaler E."/>
            <person name="Korotkin H.B."/>
            <person name="Matheny P.B."/>
            <person name="Slot J.C."/>
        </authorList>
    </citation>
    <scope>NUCLEOTIDE SEQUENCE [LARGE SCALE GENOMIC DNA]</scope>
    <source>
        <strain evidence="1 2">2631</strain>
    </source>
</reference>
<dbReference type="AlphaFoldDB" id="A0A409WNR1"/>
<dbReference type="InParanoid" id="A0A409WNR1"/>
<dbReference type="Proteomes" id="UP000283269">
    <property type="component" value="Unassembled WGS sequence"/>
</dbReference>